<dbReference type="GO" id="GO:1990077">
    <property type="term" value="C:primosome complex"/>
    <property type="evidence" value="ECO:0007669"/>
    <property type="project" value="UniProtKB-UniRule"/>
</dbReference>
<evidence type="ECO:0000256" key="9">
    <source>
        <dbReference type="ARBA" id="ARBA00023235"/>
    </source>
</evidence>
<protein>
    <recommendedName>
        <fullName evidence="11 12">Replicative DNA helicase</fullName>
        <ecNumber evidence="11 12">5.6.2.3</ecNumber>
    </recommendedName>
</protein>
<name>A0A7Z0T6Q0_9FUSO</name>
<keyword evidence="6 12" id="KW-0347">Helicase</keyword>
<evidence type="ECO:0000256" key="7">
    <source>
        <dbReference type="ARBA" id="ARBA00022840"/>
    </source>
</evidence>
<comment type="function">
    <text evidence="12">The main replicative DNA helicase, it participates in initiation and elongation during chromosome replication. Travels ahead of the DNA replisome, separating dsDNA into templates for DNA synthesis. A processive ATP-dependent 5'-3' DNA helicase it has DNA-dependent ATPase activity.</text>
</comment>
<dbReference type="Pfam" id="PF00772">
    <property type="entry name" value="DnaB"/>
    <property type="match status" value="1"/>
</dbReference>
<evidence type="ECO:0000256" key="1">
    <source>
        <dbReference type="ARBA" id="ARBA00008428"/>
    </source>
</evidence>
<dbReference type="EMBL" id="JABMKT010000003">
    <property type="protein sequence ID" value="NYV27456.1"/>
    <property type="molecule type" value="Genomic_DNA"/>
</dbReference>
<keyword evidence="8 12" id="KW-0238">DNA-binding</keyword>
<dbReference type="SUPFAM" id="SSF52540">
    <property type="entry name" value="P-loop containing nucleoside triphosphate hydrolases"/>
    <property type="match status" value="1"/>
</dbReference>
<reference evidence="14 15" key="1">
    <citation type="submission" date="2020-05" db="EMBL/GenBank/DDBJ databases">
        <title>Streptobacillus felis strain LHL191014123.</title>
        <authorList>
            <person name="Fawzy A."/>
            <person name="Rau J."/>
            <person name="Risse K."/>
            <person name="Schauerte N."/>
            <person name="Geiger C."/>
            <person name="Blom J."/>
            <person name="Imirzalioglu C."/>
            <person name="Falgenhauer J."/>
            <person name="Bach A."/>
            <person name="Herden C."/>
            <person name="Eisenberg T."/>
        </authorList>
    </citation>
    <scope>NUCLEOTIDE SEQUENCE [LARGE SCALE GENOMIC DNA]</scope>
    <source>
        <strain evidence="14 15">LHL191014123</strain>
    </source>
</reference>
<dbReference type="Gene3D" id="3.40.50.300">
    <property type="entry name" value="P-loop containing nucleotide triphosphate hydrolases"/>
    <property type="match status" value="1"/>
</dbReference>
<evidence type="ECO:0000256" key="10">
    <source>
        <dbReference type="ARBA" id="ARBA00048954"/>
    </source>
</evidence>
<keyword evidence="15" id="KW-1185">Reference proteome</keyword>
<dbReference type="GO" id="GO:0016787">
    <property type="term" value="F:hydrolase activity"/>
    <property type="evidence" value="ECO:0007669"/>
    <property type="project" value="UniProtKB-KW"/>
</dbReference>
<accession>A0A7Z0T6Q0</accession>
<comment type="catalytic activity">
    <reaction evidence="10 12">
        <text>ATP + H2O = ADP + phosphate + H(+)</text>
        <dbReference type="Rhea" id="RHEA:13065"/>
        <dbReference type="ChEBI" id="CHEBI:15377"/>
        <dbReference type="ChEBI" id="CHEBI:15378"/>
        <dbReference type="ChEBI" id="CHEBI:30616"/>
        <dbReference type="ChEBI" id="CHEBI:43474"/>
        <dbReference type="ChEBI" id="CHEBI:456216"/>
        <dbReference type="EC" id="5.6.2.3"/>
    </reaction>
</comment>
<evidence type="ECO:0000259" key="13">
    <source>
        <dbReference type="PROSITE" id="PS51199"/>
    </source>
</evidence>
<evidence type="ECO:0000256" key="2">
    <source>
        <dbReference type="ARBA" id="ARBA00022515"/>
    </source>
</evidence>
<evidence type="ECO:0000256" key="11">
    <source>
        <dbReference type="NCBIfam" id="TIGR00665"/>
    </source>
</evidence>
<dbReference type="GO" id="GO:0006269">
    <property type="term" value="P:DNA replication, synthesis of primer"/>
    <property type="evidence" value="ECO:0007669"/>
    <property type="project" value="UniProtKB-UniRule"/>
</dbReference>
<dbReference type="InterPro" id="IPR003593">
    <property type="entry name" value="AAA+_ATPase"/>
</dbReference>
<dbReference type="GO" id="GO:0043139">
    <property type="term" value="F:5'-3' DNA helicase activity"/>
    <property type="evidence" value="ECO:0007669"/>
    <property type="project" value="UniProtKB-EC"/>
</dbReference>
<dbReference type="GO" id="GO:0003677">
    <property type="term" value="F:DNA binding"/>
    <property type="evidence" value="ECO:0007669"/>
    <property type="project" value="UniProtKB-UniRule"/>
</dbReference>
<dbReference type="InterPro" id="IPR027417">
    <property type="entry name" value="P-loop_NTPase"/>
</dbReference>
<keyword evidence="5 12" id="KW-0378">Hydrolase</keyword>
<dbReference type="PROSITE" id="PS51199">
    <property type="entry name" value="SF4_HELICASE"/>
    <property type="match status" value="1"/>
</dbReference>
<dbReference type="Proteomes" id="UP000526184">
    <property type="component" value="Unassembled WGS sequence"/>
</dbReference>
<dbReference type="PANTHER" id="PTHR30153">
    <property type="entry name" value="REPLICATIVE DNA HELICASE DNAB"/>
    <property type="match status" value="1"/>
</dbReference>
<dbReference type="OrthoDB" id="9773982at2"/>
<evidence type="ECO:0000256" key="4">
    <source>
        <dbReference type="ARBA" id="ARBA00022741"/>
    </source>
</evidence>
<dbReference type="InterPro" id="IPR036185">
    <property type="entry name" value="DNA_heli_DnaB-like_N_sf"/>
</dbReference>
<evidence type="ECO:0000256" key="12">
    <source>
        <dbReference type="RuleBase" id="RU362085"/>
    </source>
</evidence>
<dbReference type="InterPro" id="IPR007693">
    <property type="entry name" value="DNA_helicase_DnaB-like_N"/>
</dbReference>
<dbReference type="GO" id="GO:0005524">
    <property type="term" value="F:ATP binding"/>
    <property type="evidence" value="ECO:0007669"/>
    <property type="project" value="UniProtKB-UniRule"/>
</dbReference>
<dbReference type="CDD" id="cd00984">
    <property type="entry name" value="DnaB_C"/>
    <property type="match status" value="1"/>
</dbReference>
<keyword evidence="4 12" id="KW-0547">Nucleotide-binding</keyword>
<feature type="domain" description="SF4 helicase" evidence="13">
    <location>
        <begin position="178"/>
        <end position="452"/>
    </location>
</feature>
<dbReference type="GO" id="GO:0005829">
    <property type="term" value="C:cytosol"/>
    <property type="evidence" value="ECO:0007669"/>
    <property type="project" value="TreeGrafter"/>
</dbReference>
<evidence type="ECO:0000256" key="5">
    <source>
        <dbReference type="ARBA" id="ARBA00022801"/>
    </source>
</evidence>
<evidence type="ECO:0000313" key="14">
    <source>
        <dbReference type="EMBL" id="NYV27456.1"/>
    </source>
</evidence>
<dbReference type="Gene3D" id="1.10.860.10">
    <property type="entry name" value="DNAb Helicase, Chain A"/>
    <property type="match status" value="1"/>
</dbReference>
<dbReference type="AlphaFoldDB" id="A0A7Z0T6Q0"/>
<comment type="similarity">
    <text evidence="1 12">Belongs to the helicase family. DnaB subfamily.</text>
</comment>
<evidence type="ECO:0000256" key="6">
    <source>
        <dbReference type="ARBA" id="ARBA00022806"/>
    </source>
</evidence>
<dbReference type="EC" id="5.6.2.3" evidence="11 12"/>
<keyword evidence="9" id="KW-0413">Isomerase</keyword>
<comment type="caution">
    <text evidence="14">The sequence shown here is derived from an EMBL/GenBank/DDBJ whole genome shotgun (WGS) entry which is preliminary data.</text>
</comment>
<dbReference type="SMART" id="SM00382">
    <property type="entry name" value="AAA"/>
    <property type="match status" value="1"/>
</dbReference>
<evidence type="ECO:0000256" key="3">
    <source>
        <dbReference type="ARBA" id="ARBA00022705"/>
    </source>
</evidence>
<dbReference type="RefSeq" id="WP_067320298.1">
    <property type="nucleotide sequence ID" value="NZ_CBCRWS010000003.1"/>
</dbReference>
<keyword evidence="3 12" id="KW-0235">DNA replication</keyword>
<evidence type="ECO:0000256" key="8">
    <source>
        <dbReference type="ARBA" id="ARBA00023125"/>
    </source>
</evidence>
<dbReference type="NCBIfam" id="TIGR00665">
    <property type="entry name" value="DnaB"/>
    <property type="match status" value="1"/>
</dbReference>
<keyword evidence="7 12" id="KW-0067">ATP-binding</keyword>
<keyword evidence="2 12" id="KW-0639">Primosome</keyword>
<dbReference type="InterPro" id="IPR016136">
    <property type="entry name" value="DNA_helicase_N/primase_C"/>
</dbReference>
<proteinExistence type="inferred from homology"/>
<organism evidence="14 15">
    <name type="scientific">Streptobacillus felis</name>
    <dbReference type="NCBI Taxonomy" id="1384509"/>
    <lineage>
        <taxon>Bacteria</taxon>
        <taxon>Fusobacteriati</taxon>
        <taxon>Fusobacteriota</taxon>
        <taxon>Fusobacteriia</taxon>
        <taxon>Fusobacteriales</taxon>
        <taxon>Leptotrichiaceae</taxon>
        <taxon>Streptobacillus</taxon>
    </lineage>
</organism>
<dbReference type="SUPFAM" id="SSF48024">
    <property type="entry name" value="N-terminal domain of DnaB helicase"/>
    <property type="match status" value="1"/>
</dbReference>
<sequence length="464" mass="53194">MEINNFEGLNNFELEKVIIGSFFLEPSLLYSATKKLKPNDFFNEKNRIIYTNLINYTNEKDTENLDINLFIDYLKNNNVLEKIGGEEFLNNILLSTVHSSGVDVYIENILEYSKKRKLYELSRDITKQLFNNQESKLILENSQLKISELFDDLNNNGVIGISSLVIDELNRIEDLRNNPLIETKVKTKYIRYDEYTKGLHPSNLIILAARPSVGKTTLSLNIGLNVAEQQKKVLIFSLEMGEQELLKKLIAIKGEIDLEQIKDVSFIAKPEIVNKYSNALQELSKLDILIDAGATPTISNIKNTCRNVQRKGKEIGLIIIDYLQLIQGSGKSGSREQEISEISRGLKLLAKELNVPILALSQLSRKVDSREDKRPILSDLRESGSIEQDADQVLFIYNPEYHQTRKKNIAENSNQFFPIELLLAKHRNGQTGGMLLFFDKSKQKFRNPTNEEEYNYYNSLKDED</sequence>
<dbReference type="PANTHER" id="PTHR30153:SF2">
    <property type="entry name" value="REPLICATIVE DNA HELICASE"/>
    <property type="match status" value="1"/>
</dbReference>
<dbReference type="Pfam" id="PF03796">
    <property type="entry name" value="DnaB_C"/>
    <property type="match status" value="1"/>
</dbReference>
<dbReference type="InterPro" id="IPR007692">
    <property type="entry name" value="DNA_helicase_DnaB"/>
</dbReference>
<dbReference type="InterPro" id="IPR007694">
    <property type="entry name" value="DNA_helicase_DnaB-like_C"/>
</dbReference>
<gene>
    <name evidence="14" type="primary">dnaB</name>
    <name evidence="14" type="ORF">HP397_01260</name>
</gene>
<evidence type="ECO:0000313" key="15">
    <source>
        <dbReference type="Proteomes" id="UP000526184"/>
    </source>
</evidence>